<dbReference type="EMBL" id="JACEEZ010025658">
    <property type="protein sequence ID" value="KAG0698747.1"/>
    <property type="molecule type" value="Genomic_DNA"/>
</dbReference>
<protein>
    <submittedName>
        <fullName evidence="7">Multiple coagulation factor deficiency protein 2</fullName>
    </submittedName>
</protein>
<dbReference type="PANTHER" id="PTHR23104">
    <property type="entry name" value="MULTIPLE COAGULATION FACTOR DEFICIENCY PROTEIN 2 NEURAL STEM CELL DERIVED NEURONAL SURVIVAL PROTEIN"/>
    <property type="match status" value="1"/>
</dbReference>
<comment type="caution">
    <text evidence="7">The sequence shown here is derived from an EMBL/GenBank/DDBJ whole genome shotgun (WGS) entry which is preliminary data.</text>
</comment>
<evidence type="ECO:0000256" key="1">
    <source>
        <dbReference type="ARBA" id="ARBA00022729"/>
    </source>
</evidence>
<dbReference type="SUPFAM" id="SSF47473">
    <property type="entry name" value="EF-hand"/>
    <property type="match status" value="1"/>
</dbReference>
<feature type="domain" description="EF-hand" evidence="6">
    <location>
        <begin position="195"/>
        <end position="228"/>
    </location>
</feature>
<feature type="region of interest" description="Disordered" evidence="4">
    <location>
        <begin position="31"/>
        <end position="79"/>
    </location>
</feature>
<evidence type="ECO:0000256" key="3">
    <source>
        <dbReference type="ARBA" id="ARBA00022837"/>
    </source>
</evidence>
<name>A0A8J8WMW5_CHIOP</name>
<evidence type="ECO:0000313" key="7">
    <source>
        <dbReference type="EMBL" id="KAG0698747.1"/>
    </source>
</evidence>
<dbReference type="PROSITE" id="PS50222">
    <property type="entry name" value="EF_HAND_2"/>
    <property type="match status" value="1"/>
</dbReference>
<feature type="signal peptide" evidence="5">
    <location>
        <begin position="1"/>
        <end position="23"/>
    </location>
</feature>
<keyword evidence="3" id="KW-0106">Calcium</keyword>
<dbReference type="PROSITE" id="PS00018">
    <property type="entry name" value="EF_HAND_1"/>
    <property type="match status" value="1"/>
</dbReference>
<organism evidence="7 8">
    <name type="scientific">Chionoecetes opilio</name>
    <name type="common">Atlantic snow crab</name>
    <name type="synonym">Cancer opilio</name>
    <dbReference type="NCBI Taxonomy" id="41210"/>
    <lineage>
        <taxon>Eukaryota</taxon>
        <taxon>Metazoa</taxon>
        <taxon>Ecdysozoa</taxon>
        <taxon>Arthropoda</taxon>
        <taxon>Crustacea</taxon>
        <taxon>Multicrustacea</taxon>
        <taxon>Malacostraca</taxon>
        <taxon>Eumalacostraca</taxon>
        <taxon>Eucarida</taxon>
        <taxon>Decapoda</taxon>
        <taxon>Pleocyemata</taxon>
        <taxon>Brachyura</taxon>
        <taxon>Eubrachyura</taxon>
        <taxon>Majoidea</taxon>
        <taxon>Majidae</taxon>
        <taxon>Chionoecetes</taxon>
    </lineage>
</organism>
<dbReference type="PANTHER" id="PTHR23104:SF1">
    <property type="entry name" value="EF-HAND DOMAIN-CONTAINING PROTEIN"/>
    <property type="match status" value="1"/>
</dbReference>
<feature type="compositionally biased region" description="Acidic residues" evidence="4">
    <location>
        <begin position="151"/>
        <end position="163"/>
    </location>
</feature>
<keyword evidence="1 5" id="KW-0732">Signal</keyword>
<dbReference type="AlphaFoldDB" id="A0A8J8WMW5"/>
<proteinExistence type="predicted"/>
<evidence type="ECO:0000256" key="4">
    <source>
        <dbReference type="SAM" id="MobiDB-lite"/>
    </source>
</evidence>
<dbReference type="Proteomes" id="UP000770661">
    <property type="component" value="Unassembled WGS sequence"/>
</dbReference>
<feature type="chain" id="PRO_5035205112" evidence="5">
    <location>
        <begin position="24"/>
        <end position="228"/>
    </location>
</feature>
<evidence type="ECO:0000313" key="8">
    <source>
        <dbReference type="Proteomes" id="UP000770661"/>
    </source>
</evidence>
<keyword evidence="8" id="KW-1185">Reference proteome</keyword>
<evidence type="ECO:0000256" key="5">
    <source>
        <dbReference type="SAM" id="SignalP"/>
    </source>
</evidence>
<gene>
    <name evidence="7" type="primary">Mcfd2</name>
    <name evidence="7" type="ORF">GWK47_025960</name>
</gene>
<feature type="region of interest" description="Disordered" evidence="4">
    <location>
        <begin position="151"/>
        <end position="172"/>
    </location>
</feature>
<dbReference type="OrthoDB" id="289247at2759"/>
<evidence type="ECO:0000256" key="2">
    <source>
        <dbReference type="ARBA" id="ARBA00022737"/>
    </source>
</evidence>
<dbReference type="GO" id="GO:0005509">
    <property type="term" value="F:calcium ion binding"/>
    <property type="evidence" value="ECO:0007669"/>
    <property type="project" value="InterPro"/>
</dbReference>
<evidence type="ECO:0000259" key="6">
    <source>
        <dbReference type="PROSITE" id="PS50222"/>
    </source>
</evidence>
<dbReference type="InterPro" id="IPR011992">
    <property type="entry name" value="EF-hand-dom_pair"/>
</dbReference>
<sequence>MKARDIMWASLAVWAAVWAFVDAIEGQPPNYQGPSGSYGHMKHHGHVRDQGPNLHPHHHVPKRPPPYTTPSDPKRMPKETLENPKLLQDNELFHDREHLKEELPDYMNLEKIQEMSEKELDFHYFRMHDFDNNLLLDGLEILAALGHVVEEEKEDEEEDEEEVGGTNDALKGLSEDEQRVVRNYRHQVWEDRWKFFIELVDGVMDTNDLDKDGFISWREFLKGRKREI</sequence>
<reference evidence="7" key="1">
    <citation type="submission" date="2020-07" db="EMBL/GenBank/DDBJ databases">
        <title>The High-quality genome of the commercially important snow crab, Chionoecetes opilio.</title>
        <authorList>
            <person name="Jeong J.-H."/>
            <person name="Ryu S."/>
        </authorList>
    </citation>
    <scope>NUCLEOTIDE SEQUENCE</scope>
    <source>
        <strain evidence="7">MADBK_172401_WGS</strain>
        <tissue evidence="7">Digestive gland</tissue>
    </source>
</reference>
<dbReference type="InterPro" id="IPR002048">
    <property type="entry name" value="EF_hand_dom"/>
</dbReference>
<dbReference type="InterPro" id="IPR018247">
    <property type="entry name" value="EF_Hand_1_Ca_BS"/>
</dbReference>
<dbReference type="Gene3D" id="1.10.238.10">
    <property type="entry name" value="EF-hand"/>
    <property type="match status" value="1"/>
</dbReference>
<dbReference type="InterPro" id="IPR052110">
    <property type="entry name" value="MCFD2-like"/>
</dbReference>
<accession>A0A8J8WMW5</accession>
<keyword evidence="2" id="KW-0677">Repeat</keyword>